<comment type="caution">
    <text evidence="3">The sequence shown here is derived from an EMBL/GenBank/DDBJ whole genome shotgun (WGS) entry which is preliminary data.</text>
</comment>
<sequence length="180" mass="21284">MINLTDELLPKYSLFLTKKLIPISLHNDYKKWLRFYLDFCHKYHQSYVTKDPLWKFIEKLRERKQSVEQQKQAEQSVSFYYEMLQSNIKNETADNIAIKAESSFNATTAGKVSTDLSPEQVLTDSKSNSSSNDLLIEWKKLHADLVAEIKVRHYSPKTLKAYAMWIRKFQLFTQNKSPYF</sequence>
<evidence type="ECO:0000256" key="1">
    <source>
        <dbReference type="ARBA" id="ARBA00023125"/>
    </source>
</evidence>
<dbReference type="GO" id="GO:0015074">
    <property type="term" value="P:DNA integration"/>
    <property type="evidence" value="ECO:0007669"/>
    <property type="project" value="InterPro"/>
</dbReference>
<reference evidence="3 4" key="1">
    <citation type="journal article" date="2016" name="Environ. Microbiol.">
        <title>Genomic resolution of a cold subsurface aquifer community provides metabolic insights for novel microbes adapted to high CO concentrations.</title>
        <authorList>
            <person name="Probst A.J."/>
            <person name="Castelle C.J."/>
            <person name="Singh A."/>
            <person name="Brown C.T."/>
            <person name="Anantharaman K."/>
            <person name="Sharon I."/>
            <person name="Hug L.A."/>
            <person name="Burstein D."/>
            <person name="Emerson J.B."/>
            <person name="Thomas B.C."/>
            <person name="Banfield J.F."/>
        </authorList>
    </citation>
    <scope>NUCLEOTIDE SEQUENCE [LARGE SCALE GENOMIC DNA]</scope>
    <source>
        <strain evidence="3">CG2_30_40_21</strain>
    </source>
</reference>
<dbReference type="Pfam" id="PF13495">
    <property type="entry name" value="Phage_int_SAM_4"/>
    <property type="match status" value="1"/>
</dbReference>
<proteinExistence type="predicted"/>
<dbReference type="EMBL" id="MNYI01000085">
    <property type="protein sequence ID" value="OIP41372.1"/>
    <property type="molecule type" value="Genomic_DNA"/>
</dbReference>
<dbReference type="Proteomes" id="UP000183085">
    <property type="component" value="Unassembled WGS sequence"/>
</dbReference>
<name>A0A1J5DZ03_9BACT</name>
<evidence type="ECO:0000259" key="2">
    <source>
        <dbReference type="Pfam" id="PF13495"/>
    </source>
</evidence>
<dbReference type="InterPro" id="IPR004107">
    <property type="entry name" value="Integrase_SAM-like_N"/>
</dbReference>
<dbReference type="STRING" id="1817895.AUJ95_03460"/>
<dbReference type="GO" id="GO:0003677">
    <property type="term" value="F:DNA binding"/>
    <property type="evidence" value="ECO:0007669"/>
    <property type="project" value="UniProtKB-KW"/>
</dbReference>
<feature type="domain" description="Integrase SAM-like N-terminal" evidence="2">
    <location>
        <begin position="27"/>
        <end position="84"/>
    </location>
</feature>
<organism evidence="3 4">
    <name type="scientific">Candidatus Desantisbacteria bacterium CG2_30_40_21</name>
    <dbReference type="NCBI Taxonomy" id="1817895"/>
    <lineage>
        <taxon>Bacteria</taxon>
        <taxon>Candidatus Desantisiibacteriota</taxon>
    </lineage>
</organism>
<evidence type="ECO:0000313" key="3">
    <source>
        <dbReference type="EMBL" id="OIP41372.1"/>
    </source>
</evidence>
<accession>A0A1J5DZ03</accession>
<gene>
    <name evidence="3" type="ORF">AUJ95_03460</name>
</gene>
<dbReference type="AlphaFoldDB" id="A0A1J5DZ03"/>
<dbReference type="Gene3D" id="1.10.150.130">
    <property type="match status" value="2"/>
</dbReference>
<keyword evidence="1" id="KW-0238">DNA-binding</keyword>
<protein>
    <recommendedName>
        <fullName evidence="2">Integrase SAM-like N-terminal domain-containing protein</fullName>
    </recommendedName>
</protein>
<evidence type="ECO:0000313" key="4">
    <source>
        <dbReference type="Proteomes" id="UP000183085"/>
    </source>
</evidence>
<dbReference type="InterPro" id="IPR010998">
    <property type="entry name" value="Integrase_recombinase_N"/>
</dbReference>